<evidence type="ECO:0000313" key="2">
    <source>
        <dbReference type="Proteomes" id="UP000499080"/>
    </source>
</evidence>
<dbReference type="Proteomes" id="UP000499080">
    <property type="component" value="Unassembled WGS sequence"/>
</dbReference>
<accession>A0A4Y2E2K3</accession>
<dbReference type="AlphaFoldDB" id="A0A4Y2E2K3"/>
<comment type="caution">
    <text evidence="1">The sequence shown here is derived from an EMBL/GenBank/DDBJ whole genome shotgun (WGS) entry which is preliminary data.</text>
</comment>
<protein>
    <submittedName>
        <fullName evidence="1">Uncharacterized protein</fullName>
    </submittedName>
</protein>
<gene>
    <name evidence="1" type="ORF">AVEN_144646_1</name>
</gene>
<dbReference type="EMBL" id="BGPR01000477">
    <property type="protein sequence ID" value="GBM22268.1"/>
    <property type="molecule type" value="Genomic_DNA"/>
</dbReference>
<keyword evidence="2" id="KW-1185">Reference proteome</keyword>
<evidence type="ECO:0000313" key="1">
    <source>
        <dbReference type="EMBL" id="GBM22268.1"/>
    </source>
</evidence>
<proteinExistence type="predicted"/>
<name>A0A4Y2E2K3_ARAVE</name>
<sequence length="104" mass="11676">MISSEATTRFEIRIFAKCDFVVRCILWADCISFDNPEGIWLGSLVVRSRPEDSRFETQFHCRTTVYVGQMQTKSFDVVDETSSLAGAMRKFEEGVAGSGVVLVI</sequence>
<organism evidence="1 2">
    <name type="scientific">Araneus ventricosus</name>
    <name type="common">Orbweaver spider</name>
    <name type="synonym">Epeira ventricosa</name>
    <dbReference type="NCBI Taxonomy" id="182803"/>
    <lineage>
        <taxon>Eukaryota</taxon>
        <taxon>Metazoa</taxon>
        <taxon>Ecdysozoa</taxon>
        <taxon>Arthropoda</taxon>
        <taxon>Chelicerata</taxon>
        <taxon>Arachnida</taxon>
        <taxon>Araneae</taxon>
        <taxon>Araneomorphae</taxon>
        <taxon>Entelegynae</taxon>
        <taxon>Araneoidea</taxon>
        <taxon>Araneidae</taxon>
        <taxon>Araneus</taxon>
    </lineage>
</organism>
<reference evidence="1 2" key="1">
    <citation type="journal article" date="2019" name="Sci. Rep.">
        <title>Orb-weaving spider Araneus ventricosus genome elucidates the spidroin gene catalogue.</title>
        <authorList>
            <person name="Kono N."/>
            <person name="Nakamura H."/>
            <person name="Ohtoshi R."/>
            <person name="Moran D.A.P."/>
            <person name="Shinohara A."/>
            <person name="Yoshida Y."/>
            <person name="Fujiwara M."/>
            <person name="Mori M."/>
            <person name="Tomita M."/>
            <person name="Arakawa K."/>
        </authorList>
    </citation>
    <scope>NUCLEOTIDE SEQUENCE [LARGE SCALE GENOMIC DNA]</scope>
</reference>